<dbReference type="InterPro" id="IPR036388">
    <property type="entry name" value="WH-like_DNA-bd_sf"/>
</dbReference>
<evidence type="ECO:0000256" key="5">
    <source>
        <dbReference type="HAMAP-Rule" id="MF_01804"/>
    </source>
</evidence>
<dbReference type="GO" id="GO:0051301">
    <property type="term" value="P:cell division"/>
    <property type="evidence" value="ECO:0007669"/>
    <property type="project" value="UniProtKB-KW"/>
</dbReference>
<evidence type="ECO:0000313" key="6">
    <source>
        <dbReference type="EMBL" id="SCZ77283.1"/>
    </source>
</evidence>
<comment type="subunit">
    <text evidence="5">Homodimer. Homodimerization may be required to stabilize the binding of ScpA to the Smc head domains. Component of a cohesin-like complex composed of ScpA, ScpB and the Smc homodimer, in which ScpA and ScpB bind to the head domain of Smc. The presence of the three proteins is required for the association of the complex with DNA.</text>
</comment>
<evidence type="ECO:0000256" key="4">
    <source>
        <dbReference type="ARBA" id="ARBA00023306"/>
    </source>
</evidence>
<protein>
    <recommendedName>
        <fullName evidence="5">Segregation and condensation protein B</fullName>
    </recommendedName>
</protein>
<evidence type="ECO:0000256" key="3">
    <source>
        <dbReference type="ARBA" id="ARBA00022829"/>
    </source>
</evidence>
<comment type="similarity">
    <text evidence="5">Belongs to the ScpB family.</text>
</comment>
<comment type="function">
    <text evidence="5">Participates in chromosomal partition during cell division. May act via the formation of a condensin-like complex containing Smc and ScpA that pull DNA away from mid-cell into both cell halves.</text>
</comment>
<dbReference type="PANTHER" id="PTHR34298">
    <property type="entry name" value="SEGREGATION AND CONDENSATION PROTEIN B"/>
    <property type="match status" value="1"/>
</dbReference>
<reference evidence="6 7" key="1">
    <citation type="submission" date="2016-10" db="EMBL/GenBank/DDBJ databases">
        <authorList>
            <person name="de Groot N.N."/>
        </authorList>
    </citation>
    <scope>NUCLEOTIDE SEQUENCE [LARGE SCALE GENOMIC DNA]</scope>
    <source>
        <strain evidence="6 7">DSM 10317</strain>
    </source>
</reference>
<dbReference type="GO" id="GO:0006260">
    <property type="term" value="P:DNA replication"/>
    <property type="evidence" value="ECO:0007669"/>
    <property type="project" value="UniProtKB-UniRule"/>
</dbReference>
<evidence type="ECO:0000256" key="2">
    <source>
        <dbReference type="ARBA" id="ARBA00022618"/>
    </source>
</evidence>
<evidence type="ECO:0000313" key="7">
    <source>
        <dbReference type="Proteomes" id="UP000199428"/>
    </source>
</evidence>
<keyword evidence="3 5" id="KW-0159">Chromosome partition</keyword>
<dbReference type="InterPro" id="IPR036390">
    <property type="entry name" value="WH_DNA-bd_sf"/>
</dbReference>
<dbReference type="Gene3D" id="1.10.10.10">
    <property type="entry name" value="Winged helix-like DNA-binding domain superfamily/Winged helix DNA-binding domain"/>
    <property type="match status" value="2"/>
</dbReference>
<sequence length="190" mass="21216">MELKEIENIVEGILFAMGGTVEASKIAKALEIEEKQVVEAINSLKESYAADNRGITITEIDGAYQMCTNPEIYEYLIRIAKQPRKYVLTDVLLETLSIIAYKQPITKSEIEKIRGVSCDFAVSKLVEFGLCAELGRLDAPGRPMLFGTTEEFLRSFGVSSIEELPELSQTQIEEFKIEAENEANNVEVTI</sequence>
<dbReference type="GO" id="GO:0005737">
    <property type="term" value="C:cytoplasm"/>
    <property type="evidence" value="ECO:0007669"/>
    <property type="project" value="UniProtKB-SubCell"/>
</dbReference>
<evidence type="ECO:0000256" key="1">
    <source>
        <dbReference type="ARBA" id="ARBA00022490"/>
    </source>
</evidence>
<organism evidence="6 7">
    <name type="scientific">Pseudobutyrivibrio xylanivorans</name>
    <dbReference type="NCBI Taxonomy" id="185007"/>
    <lineage>
        <taxon>Bacteria</taxon>
        <taxon>Bacillati</taxon>
        <taxon>Bacillota</taxon>
        <taxon>Clostridia</taxon>
        <taxon>Lachnospirales</taxon>
        <taxon>Lachnospiraceae</taxon>
        <taxon>Pseudobutyrivibrio</taxon>
    </lineage>
</organism>
<gene>
    <name evidence="5" type="primary">scpB</name>
    <name evidence="6" type="ORF">SAMN02910350_00655</name>
</gene>
<dbReference type="Pfam" id="PF04079">
    <property type="entry name" value="SMC_ScpB"/>
    <property type="match status" value="1"/>
</dbReference>
<dbReference type="PANTHER" id="PTHR34298:SF2">
    <property type="entry name" value="SEGREGATION AND CONDENSATION PROTEIN B"/>
    <property type="match status" value="1"/>
</dbReference>
<dbReference type="GO" id="GO:0051304">
    <property type="term" value="P:chromosome separation"/>
    <property type="evidence" value="ECO:0007669"/>
    <property type="project" value="InterPro"/>
</dbReference>
<keyword evidence="4 5" id="KW-0131">Cell cycle</keyword>
<proteinExistence type="inferred from homology"/>
<dbReference type="InterPro" id="IPR005234">
    <property type="entry name" value="ScpB_csome_segregation"/>
</dbReference>
<accession>A0A1G5RT87</accession>
<keyword evidence="2 5" id="KW-0132">Cell division</keyword>
<dbReference type="SUPFAM" id="SSF46785">
    <property type="entry name" value="Winged helix' DNA-binding domain"/>
    <property type="match status" value="2"/>
</dbReference>
<dbReference type="RefSeq" id="WP_028247838.1">
    <property type="nucleotide sequence ID" value="NZ_FMWK01000003.1"/>
</dbReference>
<dbReference type="AlphaFoldDB" id="A0A1G5RT87"/>
<dbReference type="HAMAP" id="MF_01804">
    <property type="entry name" value="ScpB"/>
    <property type="match status" value="1"/>
</dbReference>
<keyword evidence="1 5" id="KW-0963">Cytoplasm</keyword>
<name>A0A1G5RT87_PSEXY</name>
<comment type="subcellular location">
    <subcellularLocation>
        <location evidence="5">Cytoplasm</location>
    </subcellularLocation>
    <text evidence="5">Associated with two foci at the outer edges of the nucleoid region in young cells, and at four foci within both cell halves in older cells.</text>
</comment>
<dbReference type="Proteomes" id="UP000199428">
    <property type="component" value="Unassembled WGS sequence"/>
</dbReference>
<dbReference type="NCBIfam" id="TIGR00281">
    <property type="entry name" value="SMC-Scp complex subunit ScpB"/>
    <property type="match status" value="1"/>
</dbReference>
<dbReference type="PIRSF" id="PIRSF019345">
    <property type="entry name" value="ScpB"/>
    <property type="match status" value="1"/>
</dbReference>
<dbReference type="EMBL" id="FMWK01000003">
    <property type="protein sequence ID" value="SCZ77283.1"/>
    <property type="molecule type" value="Genomic_DNA"/>
</dbReference>